<sequence>MTFIHWRISNVAYILIFLLILVCELFVCESCECYPESSRRRRRSGAVMRMVENFSGSTFNVAHRDALYDGLVKLLEWIGFLITEALFNTFIQL</sequence>
<evidence type="ECO:0000313" key="2">
    <source>
        <dbReference type="EMBL" id="CDW34583.1"/>
    </source>
</evidence>
<organism evidence="2">
    <name type="scientific">Lepeophtheirus salmonis</name>
    <name type="common">Salmon louse</name>
    <name type="synonym">Caligus salmonis</name>
    <dbReference type="NCBI Taxonomy" id="72036"/>
    <lineage>
        <taxon>Eukaryota</taxon>
        <taxon>Metazoa</taxon>
        <taxon>Ecdysozoa</taxon>
        <taxon>Arthropoda</taxon>
        <taxon>Crustacea</taxon>
        <taxon>Multicrustacea</taxon>
        <taxon>Hexanauplia</taxon>
        <taxon>Copepoda</taxon>
        <taxon>Siphonostomatoida</taxon>
        <taxon>Caligidae</taxon>
        <taxon>Lepeophtheirus</taxon>
    </lineage>
</organism>
<reference evidence="2" key="1">
    <citation type="submission" date="2014-05" db="EMBL/GenBank/DDBJ databases">
        <authorList>
            <person name="Chronopoulou M."/>
        </authorList>
    </citation>
    <scope>NUCLEOTIDE SEQUENCE</scope>
    <source>
        <tissue evidence="2">Whole organism</tissue>
    </source>
</reference>
<keyword evidence="1" id="KW-0472">Membrane</keyword>
<dbReference type="EMBL" id="HACA01017222">
    <property type="protein sequence ID" value="CDW34583.1"/>
    <property type="molecule type" value="Transcribed_RNA"/>
</dbReference>
<keyword evidence="1" id="KW-1133">Transmembrane helix</keyword>
<dbReference type="AlphaFoldDB" id="A0A0K2U8L9"/>
<feature type="transmembrane region" description="Helical" evidence="1">
    <location>
        <begin position="12"/>
        <end position="34"/>
    </location>
</feature>
<accession>A0A0K2U8L9</accession>
<protein>
    <submittedName>
        <fullName evidence="2">Uncharacterized protein</fullName>
    </submittedName>
</protein>
<name>A0A0K2U8L9_LEPSM</name>
<keyword evidence="1" id="KW-0812">Transmembrane</keyword>
<proteinExistence type="predicted"/>
<evidence type="ECO:0000256" key="1">
    <source>
        <dbReference type="SAM" id="Phobius"/>
    </source>
</evidence>